<dbReference type="Pfam" id="PF04720">
    <property type="entry name" value="PDDEXK_6"/>
    <property type="match status" value="1"/>
</dbReference>
<dbReference type="Proteomes" id="UP000824120">
    <property type="component" value="Chromosome 9"/>
</dbReference>
<dbReference type="PANTHER" id="PTHR31579">
    <property type="entry name" value="OS03G0796600 PROTEIN"/>
    <property type="match status" value="1"/>
</dbReference>
<comment type="caution">
    <text evidence="2">The sequence shown here is derived from an EMBL/GenBank/DDBJ whole genome shotgun (WGS) entry which is preliminary data.</text>
</comment>
<name>A0A9J5XIZ1_SOLCO</name>
<evidence type="ECO:0000313" key="3">
    <source>
        <dbReference type="Proteomes" id="UP000824120"/>
    </source>
</evidence>
<dbReference type="InterPro" id="IPR006502">
    <property type="entry name" value="PDDEXK-like"/>
</dbReference>
<gene>
    <name evidence="2" type="ORF">H5410_047678</name>
</gene>
<dbReference type="PANTHER" id="PTHR31579:SF14">
    <property type="entry name" value="RNA POLYMERASE SUBUNIT BETA-BETA PROTEIN, PUTATIVE (DUF506)-RELATED"/>
    <property type="match status" value="1"/>
</dbReference>
<dbReference type="AlphaFoldDB" id="A0A9J5XIZ1"/>
<protein>
    <submittedName>
        <fullName evidence="2">Uncharacterized protein</fullName>
    </submittedName>
</protein>
<sequence>MPFPMKIQPVDFTTVEESSRYDSFKPVPKSRFKRLFERQFSGLLRSSAPEKLVSGEDLIGNKKDASEEFEPSSVCLAKMVQTFIEEGEDKHRCNRNRCNCFNCNGTESSEEENDSVNCFGESNQNCCSDACEILKSLVSCPSLLERNVLAEITKIIEKNRMVKRKANFIRKMVVDGLLAMEYNASICESRWEKTPSTPAAKVGIFYAGAYEYIDVVTEGERLIIDIDFRSEFEIARSTRSYKCLLQVLPNIFVGKADRLQKIVHLLTEAAKLSLKKKGMPCPPWRRAEYVKAKWLSTYIRMTPVLMPIASNSASEPDTACKTKQETIKEETSKDSRGELNLVYGGKSSPLVENNPKSASTSSLFACDDEKNVTVKLGDVFGGKSSPLAENNTKRAISSPLFACDDEKNAMVQLGEPLEIKPKDSSNCTRKITGLTSLIEDHT</sequence>
<feature type="region of interest" description="Disordered" evidence="1">
    <location>
        <begin position="315"/>
        <end position="334"/>
    </location>
</feature>
<feature type="compositionally biased region" description="Basic and acidic residues" evidence="1">
    <location>
        <begin position="318"/>
        <end position="334"/>
    </location>
</feature>
<reference evidence="2 3" key="1">
    <citation type="submission" date="2020-09" db="EMBL/GenBank/DDBJ databases">
        <title>De no assembly of potato wild relative species, Solanum commersonii.</title>
        <authorList>
            <person name="Cho K."/>
        </authorList>
    </citation>
    <scope>NUCLEOTIDE SEQUENCE [LARGE SCALE GENOMIC DNA]</scope>
    <source>
        <strain evidence="2">LZ3.2</strain>
        <tissue evidence="2">Leaf</tissue>
    </source>
</reference>
<organism evidence="2 3">
    <name type="scientific">Solanum commersonii</name>
    <name type="common">Commerson's wild potato</name>
    <name type="synonym">Commerson's nightshade</name>
    <dbReference type="NCBI Taxonomy" id="4109"/>
    <lineage>
        <taxon>Eukaryota</taxon>
        <taxon>Viridiplantae</taxon>
        <taxon>Streptophyta</taxon>
        <taxon>Embryophyta</taxon>
        <taxon>Tracheophyta</taxon>
        <taxon>Spermatophyta</taxon>
        <taxon>Magnoliopsida</taxon>
        <taxon>eudicotyledons</taxon>
        <taxon>Gunneridae</taxon>
        <taxon>Pentapetalae</taxon>
        <taxon>asterids</taxon>
        <taxon>lamiids</taxon>
        <taxon>Solanales</taxon>
        <taxon>Solanaceae</taxon>
        <taxon>Solanoideae</taxon>
        <taxon>Solaneae</taxon>
        <taxon>Solanum</taxon>
    </lineage>
</organism>
<keyword evidence="3" id="KW-1185">Reference proteome</keyword>
<accession>A0A9J5XIZ1</accession>
<evidence type="ECO:0000256" key="1">
    <source>
        <dbReference type="SAM" id="MobiDB-lite"/>
    </source>
</evidence>
<proteinExistence type="predicted"/>
<dbReference type="OrthoDB" id="691424at2759"/>
<evidence type="ECO:0000313" key="2">
    <source>
        <dbReference type="EMBL" id="KAG5587244.1"/>
    </source>
</evidence>
<dbReference type="NCBIfam" id="TIGR01615">
    <property type="entry name" value="A_thal_3542"/>
    <property type="match status" value="1"/>
</dbReference>
<dbReference type="EMBL" id="JACXVP010000009">
    <property type="protein sequence ID" value="KAG5587244.1"/>
    <property type="molecule type" value="Genomic_DNA"/>
</dbReference>